<comment type="caution">
    <text evidence="2">The sequence shown here is derived from an EMBL/GenBank/DDBJ whole genome shotgun (WGS) entry which is preliminary data.</text>
</comment>
<proteinExistence type="predicted"/>
<reference evidence="2" key="1">
    <citation type="submission" date="2020-05" db="EMBL/GenBank/DDBJ databases">
        <title>WGS assembly of Panicum virgatum.</title>
        <authorList>
            <person name="Lovell J.T."/>
            <person name="Jenkins J."/>
            <person name="Shu S."/>
            <person name="Juenger T.E."/>
            <person name="Schmutz J."/>
        </authorList>
    </citation>
    <scope>NUCLEOTIDE SEQUENCE</scope>
    <source>
        <strain evidence="2">AP13</strain>
    </source>
</reference>
<organism evidence="2 3">
    <name type="scientific">Panicum virgatum</name>
    <name type="common">Blackwell switchgrass</name>
    <dbReference type="NCBI Taxonomy" id="38727"/>
    <lineage>
        <taxon>Eukaryota</taxon>
        <taxon>Viridiplantae</taxon>
        <taxon>Streptophyta</taxon>
        <taxon>Embryophyta</taxon>
        <taxon>Tracheophyta</taxon>
        <taxon>Spermatophyta</taxon>
        <taxon>Magnoliopsida</taxon>
        <taxon>Liliopsida</taxon>
        <taxon>Poales</taxon>
        <taxon>Poaceae</taxon>
        <taxon>PACMAD clade</taxon>
        <taxon>Panicoideae</taxon>
        <taxon>Panicodae</taxon>
        <taxon>Paniceae</taxon>
        <taxon>Panicinae</taxon>
        <taxon>Panicum</taxon>
        <taxon>Panicum sect. Hiantes</taxon>
    </lineage>
</organism>
<evidence type="ECO:0000313" key="2">
    <source>
        <dbReference type="EMBL" id="KAG2588547.1"/>
    </source>
</evidence>
<name>A0A8T0RRB6_PANVG</name>
<dbReference type="EMBL" id="CM029046">
    <property type="protein sequence ID" value="KAG2588547.1"/>
    <property type="molecule type" value="Genomic_DNA"/>
</dbReference>
<keyword evidence="3" id="KW-1185">Reference proteome</keyword>
<evidence type="ECO:0000256" key="1">
    <source>
        <dbReference type="SAM" id="MobiDB-lite"/>
    </source>
</evidence>
<accession>A0A8T0RRB6</accession>
<protein>
    <submittedName>
        <fullName evidence="2">Uncharacterized protein</fullName>
    </submittedName>
</protein>
<evidence type="ECO:0000313" key="3">
    <source>
        <dbReference type="Proteomes" id="UP000823388"/>
    </source>
</evidence>
<sequence length="170" mass="17753">MVDNHNAPSRASSSSFPAHPRPTVMRVLLCPVAGMCVVLLHPPSCVVLLFGSKVFSTSGGRSRGGGGKGDGGAKPSPPRFRRHPPPATFSFTGVPLSARHLFRAHAGAEGRACDVAEEQAGGVGRAAHGCARESHPQGPEARQLAQRYSDFLSTSSSRRRGWCGTAARSG</sequence>
<feature type="compositionally biased region" description="Gly residues" evidence="1">
    <location>
        <begin position="61"/>
        <end position="72"/>
    </location>
</feature>
<dbReference type="Proteomes" id="UP000823388">
    <property type="component" value="Chromosome 5N"/>
</dbReference>
<feature type="region of interest" description="Disordered" evidence="1">
    <location>
        <begin position="57"/>
        <end position="86"/>
    </location>
</feature>
<dbReference type="AlphaFoldDB" id="A0A8T0RRB6"/>
<gene>
    <name evidence="2" type="ORF">PVAP13_5NG352243</name>
</gene>